<feature type="transmembrane region" description="Helical" evidence="6">
    <location>
        <begin position="241"/>
        <end position="261"/>
    </location>
</feature>
<feature type="transmembrane region" description="Helical" evidence="6">
    <location>
        <begin position="348"/>
        <end position="369"/>
    </location>
</feature>
<keyword evidence="5 6" id="KW-0472">Membrane</keyword>
<comment type="subcellular location">
    <subcellularLocation>
        <location evidence="1">Membrane</location>
        <topology evidence="1">Multi-pass membrane protein</topology>
    </subcellularLocation>
</comment>
<feature type="transmembrane region" description="Helical" evidence="6">
    <location>
        <begin position="317"/>
        <end position="336"/>
    </location>
</feature>
<dbReference type="RefSeq" id="WP_010073701.1">
    <property type="nucleotide sequence ID" value="NC_014393.1"/>
</dbReference>
<dbReference type="HOGENOM" id="CLU_063025_0_0_9"/>
<reference evidence="8 9" key="1">
    <citation type="submission" date="2010-08" db="EMBL/GenBank/DDBJ databases">
        <title>Complete sequence of Clostridium cellulovorans 743B.</title>
        <authorList>
            <consortium name="US DOE Joint Genome Institute"/>
            <person name="Lucas S."/>
            <person name="Copeland A."/>
            <person name="Lapidus A."/>
            <person name="Cheng J.-F."/>
            <person name="Bruce D."/>
            <person name="Goodwin L."/>
            <person name="Pitluck S."/>
            <person name="Chertkov O."/>
            <person name="Detter J.C."/>
            <person name="Han C."/>
            <person name="Tapia R."/>
            <person name="Land M."/>
            <person name="Hauser L."/>
            <person name="Chang Y.-J."/>
            <person name="Jeffries C."/>
            <person name="Kyrpides N."/>
            <person name="Ivanova N."/>
            <person name="Mikhailova N."/>
            <person name="Hemme C.L."/>
            <person name="Woyke T."/>
        </authorList>
    </citation>
    <scope>NUCLEOTIDE SEQUENCE [LARGE SCALE GENOMIC DNA]</scope>
    <source>
        <strain evidence="9">ATCC 35296 / DSM 3052 / OCM 3 / 743B</strain>
    </source>
</reference>
<gene>
    <name evidence="8" type="ordered locus">Clocel_3693</name>
</gene>
<feature type="transmembrane region" description="Helical" evidence="6">
    <location>
        <begin position="121"/>
        <end position="141"/>
    </location>
</feature>
<dbReference type="OrthoDB" id="3177666at2"/>
<evidence type="ECO:0000256" key="5">
    <source>
        <dbReference type="ARBA" id="ARBA00023136"/>
    </source>
</evidence>
<dbReference type="Proteomes" id="UP000002730">
    <property type="component" value="Chromosome"/>
</dbReference>
<keyword evidence="9" id="KW-1185">Reference proteome</keyword>
<feature type="transmembrane region" description="Helical" evidence="6">
    <location>
        <begin position="203"/>
        <end position="235"/>
    </location>
</feature>
<feature type="transmembrane region" description="Helical" evidence="6">
    <location>
        <begin position="12"/>
        <end position="29"/>
    </location>
</feature>
<feature type="transmembrane region" description="Helical" evidence="6">
    <location>
        <begin position="282"/>
        <end position="305"/>
    </location>
</feature>
<name>D9SX60_CLOC7</name>
<evidence type="ECO:0000256" key="6">
    <source>
        <dbReference type="SAM" id="Phobius"/>
    </source>
</evidence>
<dbReference type="PANTHER" id="PTHR43568">
    <property type="entry name" value="P PROTEIN"/>
    <property type="match status" value="1"/>
</dbReference>
<feature type="domain" description="Citrate transporter-like" evidence="7">
    <location>
        <begin position="8"/>
        <end position="301"/>
    </location>
</feature>
<dbReference type="GO" id="GO:0055085">
    <property type="term" value="P:transmembrane transport"/>
    <property type="evidence" value="ECO:0007669"/>
    <property type="project" value="InterPro"/>
</dbReference>
<dbReference type="STRING" id="573061.Clocel_3693"/>
<evidence type="ECO:0000256" key="4">
    <source>
        <dbReference type="ARBA" id="ARBA00022989"/>
    </source>
</evidence>
<dbReference type="InterPro" id="IPR051475">
    <property type="entry name" value="Diverse_Ion_Transporter"/>
</dbReference>
<keyword evidence="2" id="KW-0813">Transport</keyword>
<proteinExistence type="predicted"/>
<feature type="transmembrane region" description="Helical" evidence="6">
    <location>
        <begin position="161"/>
        <end position="182"/>
    </location>
</feature>
<dbReference type="eggNOG" id="COG1055">
    <property type="taxonomic scope" value="Bacteria"/>
</dbReference>
<dbReference type="PANTHER" id="PTHR43568:SF1">
    <property type="entry name" value="P PROTEIN"/>
    <property type="match status" value="1"/>
</dbReference>
<evidence type="ECO:0000256" key="3">
    <source>
        <dbReference type="ARBA" id="ARBA00022692"/>
    </source>
</evidence>
<evidence type="ECO:0000313" key="8">
    <source>
        <dbReference type="EMBL" id="ADL53363.1"/>
    </source>
</evidence>
<dbReference type="Pfam" id="PF03600">
    <property type="entry name" value="CitMHS"/>
    <property type="match status" value="1"/>
</dbReference>
<dbReference type="KEGG" id="ccb:Clocel_3693"/>
<organism evidence="8 9">
    <name type="scientific">Clostridium cellulovorans (strain ATCC 35296 / DSM 3052 / OCM 3 / 743B)</name>
    <dbReference type="NCBI Taxonomy" id="573061"/>
    <lineage>
        <taxon>Bacteria</taxon>
        <taxon>Bacillati</taxon>
        <taxon>Bacillota</taxon>
        <taxon>Clostridia</taxon>
        <taxon>Eubacteriales</taxon>
        <taxon>Clostridiaceae</taxon>
        <taxon>Clostridium</taxon>
    </lineage>
</organism>
<dbReference type="InterPro" id="IPR004680">
    <property type="entry name" value="Cit_transptr-like_dom"/>
</dbReference>
<dbReference type="GO" id="GO:0016020">
    <property type="term" value="C:membrane"/>
    <property type="evidence" value="ECO:0007669"/>
    <property type="project" value="UniProtKB-SubCell"/>
</dbReference>
<evidence type="ECO:0000313" key="9">
    <source>
        <dbReference type="Proteomes" id="UP000002730"/>
    </source>
</evidence>
<accession>D9SX60</accession>
<feature type="transmembrane region" description="Helical" evidence="6">
    <location>
        <begin position="82"/>
        <end position="109"/>
    </location>
</feature>
<keyword evidence="4 6" id="KW-1133">Transmembrane helix</keyword>
<keyword evidence="3 6" id="KW-0812">Transmembrane</keyword>
<dbReference type="EMBL" id="CP002160">
    <property type="protein sequence ID" value="ADL53363.1"/>
    <property type="molecule type" value="Genomic_DNA"/>
</dbReference>
<sequence>MLKIMLKRLKSETVLCISGLLAAVTMFLVPPSKLYIENIDFRVLTLLFALMCVVQGWQKIGVFERLGQVLLRGIENSRQLEIVLIGICFFSSMLITNDVALITFVPFTIMLLPMAGQKDKMVFIIVMQTIAANLGSMLLPIGNPQNLYLFSTAEMDIGQFILAMLPLWCISFIILYVILICRKNVSIEEYSQKNLMARDKKQEIIYTVLFIICILCVLRILPYQILLVIVLATIFLVDRLLFLRVDYGLLLTFVFFFLFIGNMKQLTSVTTFLSQVLEGNELVAGIISSQVISNVPATILLSGFTTEYIELLRGVNIGGLGTLIASLASVISYKFFSEVRDVKKSSYMFQFTMWNSMFLILLWIVTKIIL</sequence>
<dbReference type="AlphaFoldDB" id="D9SX60"/>
<evidence type="ECO:0000256" key="1">
    <source>
        <dbReference type="ARBA" id="ARBA00004141"/>
    </source>
</evidence>
<protein>
    <submittedName>
        <fullName evidence="8">Sodium/sulphate symporter</fullName>
    </submittedName>
</protein>
<evidence type="ECO:0000259" key="7">
    <source>
        <dbReference type="Pfam" id="PF03600"/>
    </source>
</evidence>
<evidence type="ECO:0000256" key="2">
    <source>
        <dbReference type="ARBA" id="ARBA00022448"/>
    </source>
</evidence>